<feature type="compositionally biased region" description="Polar residues" evidence="1">
    <location>
        <begin position="102"/>
        <end position="114"/>
    </location>
</feature>
<comment type="caution">
    <text evidence="2">The sequence shown here is derived from an EMBL/GenBank/DDBJ whole genome shotgun (WGS) entry which is preliminary data.</text>
</comment>
<protein>
    <submittedName>
        <fullName evidence="2">DgyrCDS9538</fullName>
    </submittedName>
</protein>
<evidence type="ECO:0000256" key="1">
    <source>
        <dbReference type="SAM" id="MobiDB-lite"/>
    </source>
</evidence>
<evidence type="ECO:0000313" key="2">
    <source>
        <dbReference type="EMBL" id="CAD5120994.1"/>
    </source>
</evidence>
<gene>
    <name evidence="2" type="ORF">DGYR_LOCUS8999</name>
</gene>
<reference evidence="2 3" key="1">
    <citation type="submission" date="2020-08" db="EMBL/GenBank/DDBJ databases">
        <authorList>
            <person name="Hejnol A."/>
        </authorList>
    </citation>
    <scope>NUCLEOTIDE SEQUENCE [LARGE SCALE GENOMIC DNA]</scope>
</reference>
<dbReference type="Proteomes" id="UP000549394">
    <property type="component" value="Unassembled WGS sequence"/>
</dbReference>
<feature type="compositionally biased region" description="Basic residues" evidence="1">
    <location>
        <begin position="172"/>
        <end position="182"/>
    </location>
</feature>
<organism evidence="2 3">
    <name type="scientific">Dimorphilus gyrociliatus</name>
    <dbReference type="NCBI Taxonomy" id="2664684"/>
    <lineage>
        <taxon>Eukaryota</taxon>
        <taxon>Metazoa</taxon>
        <taxon>Spiralia</taxon>
        <taxon>Lophotrochozoa</taxon>
        <taxon>Annelida</taxon>
        <taxon>Polychaeta</taxon>
        <taxon>Polychaeta incertae sedis</taxon>
        <taxon>Dinophilidae</taxon>
        <taxon>Dimorphilus</taxon>
    </lineage>
</organism>
<feature type="region of interest" description="Disordered" evidence="1">
    <location>
        <begin position="102"/>
        <end position="185"/>
    </location>
</feature>
<dbReference type="AlphaFoldDB" id="A0A7I8VZZ8"/>
<proteinExistence type="predicted"/>
<name>A0A7I8VZZ8_9ANNE</name>
<sequence>MPICHMENWKIPLKKRSYCVVDVKEENLTCNNDTKVQKIVYPEGTKSELEKPDIVSIPEEKPNTRTTRPFDPDAITISVKDPRRVVEISFSSRIYFSHLQSSSLNDNKTSSGPSNPKKYNDAVITETELPPETRRLRRKPEVQLLQQSKAREANKTKEDASSVSLPKAPQGTKKKTKPARKANLREVDNSDVPYNLYDMNKTILERLGLPIKNYKELVATSSYLTDESIAEDLENYLQALGGENSIDVIENALKLIIDENHRHEFRMEPRYYRLERKKMGKTAIQDFFLYTIFKNALLRHQHLILLRKSKRARIIEEITSSWFKKPK</sequence>
<feature type="compositionally biased region" description="Basic and acidic residues" evidence="1">
    <location>
        <begin position="149"/>
        <end position="160"/>
    </location>
</feature>
<keyword evidence="3" id="KW-1185">Reference proteome</keyword>
<dbReference type="EMBL" id="CAJFCJ010000013">
    <property type="protein sequence ID" value="CAD5120994.1"/>
    <property type="molecule type" value="Genomic_DNA"/>
</dbReference>
<accession>A0A7I8VZZ8</accession>
<evidence type="ECO:0000313" key="3">
    <source>
        <dbReference type="Proteomes" id="UP000549394"/>
    </source>
</evidence>